<keyword evidence="2" id="KW-1185">Reference proteome</keyword>
<dbReference type="AlphaFoldDB" id="A0AA40EQ03"/>
<organism evidence="1 2">
    <name type="scientific">Schizothecium vesticola</name>
    <dbReference type="NCBI Taxonomy" id="314040"/>
    <lineage>
        <taxon>Eukaryota</taxon>
        <taxon>Fungi</taxon>
        <taxon>Dikarya</taxon>
        <taxon>Ascomycota</taxon>
        <taxon>Pezizomycotina</taxon>
        <taxon>Sordariomycetes</taxon>
        <taxon>Sordariomycetidae</taxon>
        <taxon>Sordariales</taxon>
        <taxon>Schizotheciaceae</taxon>
        <taxon>Schizothecium</taxon>
    </lineage>
</organism>
<name>A0AA40EQ03_9PEZI</name>
<reference evidence="1" key="1">
    <citation type="submission" date="2023-06" db="EMBL/GenBank/DDBJ databases">
        <title>Genome-scale phylogeny and comparative genomics of the fungal order Sordariales.</title>
        <authorList>
            <consortium name="Lawrence Berkeley National Laboratory"/>
            <person name="Hensen N."/>
            <person name="Bonometti L."/>
            <person name="Westerberg I."/>
            <person name="Brannstrom I.O."/>
            <person name="Guillou S."/>
            <person name="Cros-Aarteil S."/>
            <person name="Calhoun S."/>
            <person name="Haridas S."/>
            <person name="Kuo A."/>
            <person name="Mondo S."/>
            <person name="Pangilinan J."/>
            <person name="Riley R."/>
            <person name="LaButti K."/>
            <person name="Andreopoulos B."/>
            <person name="Lipzen A."/>
            <person name="Chen C."/>
            <person name="Yanf M."/>
            <person name="Daum C."/>
            <person name="Ng V."/>
            <person name="Clum A."/>
            <person name="Steindorff A."/>
            <person name="Ohm R."/>
            <person name="Martin F."/>
            <person name="Silar P."/>
            <person name="Natvig D."/>
            <person name="Lalanne C."/>
            <person name="Gautier V."/>
            <person name="Ament-velasquez S.L."/>
            <person name="Kruys A."/>
            <person name="Hutchinson M.I."/>
            <person name="Powell A.J."/>
            <person name="Barry K."/>
            <person name="Miller A.N."/>
            <person name="Grigoriev I.V."/>
            <person name="Debuchy R."/>
            <person name="Gladieux P."/>
            <person name="Thoren M.H."/>
            <person name="Johannesson H."/>
        </authorList>
    </citation>
    <scope>NUCLEOTIDE SEQUENCE</scope>
    <source>
        <strain evidence="1">SMH3187-1</strain>
    </source>
</reference>
<accession>A0AA40EQ03</accession>
<dbReference type="EMBL" id="JAUKUD010000005">
    <property type="protein sequence ID" value="KAK0743382.1"/>
    <property type="molecule type" value="Genomic_DNA"/>
</dbReference>
<dbReference type="Proteomes" id="UP001172155">
    <property type="component" value="Unassembled WGS sequence"/>
</dbReference>
<evidence type="ECO:0000313" key="2">
    <source>
        <dbReference type="Proteomes" id="UP001172155"/>
    </source>
</evidence>
<protein>
    <submittedName>
        <fullName evidence="1">Uncharacterized protein</fullName>
    </submittedName>
</protein>
<sequence>MFCRILPLCSWASPFPSRWVPHVFLWGNCCCLDTSSKLYQASQGACLFSSYSTFTLGNAPFPKAPCRSLLRFRARPLLPRLLSCRKHRRGVVVSQGLLNATQGLNPPRVRVTGNLELVQSNHNLFAPKFHNIVDKAVQPDDIIHEASTTRRHIRHALRFELIDKRHQPHTYTVLACGRDSRPRLSCLSRSPLARHGMIDGHSQTLTGQLL</sequence>
<proteinExistence type="predicted"/>
<comment type="caution">
    <text evidence="1">The sequence shown here is derived from an EMBL/GenBank/DDBJ whole genome shotgun (WGS) entry which is preliminary data.</text>
</comment>
<gene>
    <name evidence="1" type="ORF">B0T18DRAFT_183353</name>
</gene>
<evidence type="ECO:0000313" key="1">
    <source>
        <dbReference type="EMBL" id="KAK0743382.1"/>
    </source>
</evidence>